<dbReference type="GO" id="GO:0031080">
    <property type="term" value="C:nuclear pore outer ring"/>
    <property type="evidence" value="ECO:0007669"/>
    <property type="project" value="TreeGrafter"/>
</dbReference>
<accession>A0A5C2SMY2</accession>
<dbReference type="AlphaFoldDB" id="A0A5C2SMY2"/>
<keyword evidence="7 9" id="KW-0906">Nuclear pore complex</keyword>
<keyword evidence="9" id="KW-0472">Membrane</keyword>
<keyword evidence="11" id="KW-1185">Reference proteome</keyword>
<dbReference type="Proteomes" id="UP000313359">
    <property type="component" value="Unassembled WGS sequence"/>
</dbReference>
<dbReference type="GO" id="GO:0006406">
    <property type="term" value="P:mRNA export from nucleus"/>
    <property type="evidence" value="ECO:0007669"/>
    <property type="project" value="TreeGrafter"/>
</dbReference>
<keyword evidence="8 9" id="KW-0539">Nucleus</keyword>
<dbReference type="GO" id="GO:0006606">
    <property type="term" value="P:protein import into nucleus"/>
    <property type="evidence" value="ECO:0007669"/>
    <property type="project" value="TreeGrafter"/>
</dbReference>
<dbReference type="PANTHER" id="PTHR13373:SF21">
    <property type="entry name" value="NUCLEAR PORE COMPLEX PROTEIN NUP85"/>
    <property type="match status" value="1"/>
</dbReference>
<evidence type="ECO:0000256" key="1">
    <source>
        <dbReference type="ARBA" id="ARBA00004567"/>
    </source>
</evidence>
<dbReference type="EMBL" id="ML122254">
    <property type="protein sequence ID" value="RPD64507.1"/>
    <property type="molecule type" value="Genomic_DNA"/>
</dbReference>
<evidence type="ECO:0000256" key="9">
    <source>
        <dbReference type="RuleBase" id="RU365073"/>
    </source>
</evidence>
<reference evidence="10" key="1">
    <citation type="journal article" date="2018" name="Genome Biol. Evol.">
        <title>Genomics and development of Lentinus tigrinus, a white-rot wood-decaying mushroom with dimorphic fruiting bodies.</title>
        <authorList>
            <person name="Wu B."/>
            <person name="Xu Z."/>
            <person name="Knudson A."/>
            <person name="Carlson A."/>
            <person name="Chen N."/>
            <person name="Kovaka S."/>
            <person name="LaButti K."/>
            <person name="Lipzen A."/>
            <person name="Pennachio C."/>
            <person name="Riley R."/>
            <person name="Schakwitz W."/>
            <person name="Umezawa K."/>
            <person name="Ohm R.A."/>
            <person name="Grigoriev I.V."/>
            <person name="Nagy L.G."/>
            <person name="Gibbons J."/>
            <person name="Hibbett D."/>
        </authorList>
    </citation>
    <scope>NUCLEOTIDE SEQUENCE [LARGE SCALE GENOMIC DNA]</scope>
    <source>
        <strain evidence="10">ALCF2SS1-6</strain>
    </source>
</reference>
<name>A0A5C2SMY2_9APHY</name>
<sequence length="728" mass="81767">MSAPHTTGTTHLAPPLFKHGAIDEFQESGRTVSFATSGRDDALAIYAAPSADPQASRVKAARLGEQHVYLASTQRPPLSERRVFIIDTSIIFAALQNLLKKARATNTEIPQSDDDMQVVIKLANDYINFCKECCMYASQNITRAEPLQLDAEHYRRLYTCFSLFGVLYLPEPGLENVPIGDELMEWLNTHFIEPSTQEGDELSSQERPWEDPTFWPYLIRTSLRGLSKASAFFLNVLSKHPSPHLQSLAQQLTPLLTDQPRLRQFSAERDFALASRRWKDKVKTLRIELDRVPESEREDDFENWWDHLSDIVGILEGRGDVIKKVCAELGADWKEVCAVWGVFVNTRLSREDLPEIVAQVLDELPPDPTDLEDMVHSSLFLGKPRQALSEAAQLDIWLAAHLADLMRAIELIDTEPDDSELSLRQYYVLEYAHYLHSDPALWRITVDYMYSCGQIGGEMADQVLMRVPLHLQPSRDAATSSEEAVLIRDGQLAGVLKAVIETCHEYQREEIRRMVCRITAQTFIQEGEFGLAVSYCTSAEDWPGLGRVIDLVLEKYIVQGPASFASLVANIAPSLHKVGMDAGTKLRAPAVFSHRLQFAVRFAEFHHRRAHGDGQGAALDLVTMFREEIAPRSWWAVVLCDAVELLQCNSAMLFTSNDACLLIQKLEEIHIRVAQGNGDDYLAVLSRVVKGGEKHALQQLQAVRLSLARYYARCGAIGVGGRPSGWHH</sequence>
<comment type="subcellular location">
    <subcellularLocation>
        <location evidence="1 9">Nucleus</location>
        <location evidence="1 9">Nuclear pore complex</location>
    </subcellularLocation>
</comment>
<dbReference type="InterPro" id="IPR011502">
    <property type="entry name" value="Nucleoporin_Nup85"/>
</dbReference>
<gene>
    <name evidence="10" type="ORF">L227DRAFT_591598</name>
</gene>
<comment type="function">
    <text evidence="9">Functions as a component of the nuclear pore complex (NPC).</text>
</comment>
<evidence type="ECO:0000313" key="11">
    <source>
        <dbReference type="Proteomes" id="UP000313359"/>
    </source>
</evidence>
<dbReference type="Pfam" id="PF07575">
    <property type="entry name" value="Nucleopor_Nup85"/>
    <property type="match status" value="2"/>
</dbReference>
<keyword evidence="5 9" id="KW-0653">Protein transport</keyword>
<evidence type="ECO:0000313" key="10">
    <source>
        <dbReference type="EMBL" id="RPD64507.1"/>
    </source>
</evidence>
<dbReference type="GO" id="GO:0031965">
    <property type="term" value="C:nuclear membrane"/>
    <property type="evidence" value="ECO:0007669"/>
    <property type="project" value="UniProtKB-UniRule"/>
</dbReference>
<evidence type="ECO:0000256" key="7">
    <source>
        <dbReference type="ARBA" id="ARBA00023132"/>
    </source>
</evidence>
<evidence type="ECO:0000256" key="5">
    <source>
        <dbReference type="ARBA" id="ARBA00022927"/>
    </source>
</evidence>
<dbReference type="STRING" id="1328759.A0A5C2SMY2"/>
<evidence type="ECO:0000256" key="6">
    <source>
        <dbReference type="ARBA" id="ARBA00023010"/>
    </source>
</evidence>
<dbReference type="GO" id="GO:0017056">
    <property type="term" value="F:structural constituent of nuclear pore"/>
    <property type="evidence" value="ECO:0007669"/>
    <property type="project" value="TreeGrafter"/>
</dbReference>
<keyword evidence="3 9" id="KW-0813">Transport</keyword>
<keyword evidence="6 9" id="KW-0811">Translocation</keyword>
<evidence type="ECO:0000256" key="3">
    <source>
        <dbReference type="ARBA" id="ARBA00022448"/>
    </source>
</evidence>
<evidence type="ECO:0000256" key="8">
    <source>
        <dbReference type="ARBA" id="ARBA00023242"/>
    </source>
</evidence>
<evidence type="ECO:0000256" key="4">
    <source>
        <dbReference type="ARBA" id="ARBA00022816"/>
    </source>
</evidence>
<organism evidence="10 11">
    <name type="scientific">Lentinus tigrinus ALCF2SS1-6</name>
    <dbReference type="NCBI Taxonomy" id="1328759"/>
    <lineage>
        <taxon>Eukaryota</taxon>
        <taxon>Fungi</taxon>
        <taxon>Dikarya</taxon>
        <taxon>Basidiomycota</taxon>
        <taxon>Agaricomycotina</taxon>
        <taxon>Agaricomycetes</taxon>
        <taxon>Polyporales</taxon>
        <taxon>Polyporaceae</taxon>
        <taxon>Lentinus</taxon>
    </lineage>
</organism>
<dbReference type="PANTHER" id="PTHR13373">
    <property type="entry name" value="FROUNT PROTEIN-RELATED"/>
    <property type="match status" value="1"/>
</dbReference>
<keyword evidence="4 9" id="KW-0509">mRNA transport</keyword>
<proteinExistence type="inferred from homology"/>
<protein>
    <recommendedName>
        <fullName evidence="9">Nuclear pore complex protein Nup85</fullName>
    </recommendedName>
</protein>
<comment type="subunit">
    <text evidence="9">Component of the nuclear pore complex (NPC).</text>
</comment>
<evidence type="ECO:0000256" key="2">
    <source>
        <dbReference type="ARBA" id="ARBA00005573"/>
    </source>
</evidence>
<comment type="similarity">
    <text evidence="2 9">Belongs to the nucleoporin Nup85 family.</text>
</comment>
<dbReference type="GO" id="GO:0045893">
    <property type="term" value="P:positive regulation of DNA-templated transcription"/>
    <property type="evidence" value="ECO:0007669"/>
    <property type="project" value="TreeGrafter"/>
</dbReference>
<dbReference type="OrthoDB" id="17644at2759"/>